<feature type="compositionally biased region" description="Basic and acidic residues" evidence="6">
    <location>
        <begin position="170"/>
        <end position="179"/>
    </location>
</feature>
<dbReference type="InterPro" id="IPR051251">
    <property type="entry name" value="STK_FNIP-Repeat"/>
</dbReference>
<dbReference type="SUPFAM" id="SSF57716">
    <property type="entry name" value="Glucocorticoid receptor-like (DNA-binding domain)"/>
    <property type="match status" value="1"/>
</dbReference>
<feature type="compositionally biased region" description="Low complexity" evidence="6">
    <location>
        <begin position="624"/>
        <end position="647"/>
    </location>
</feature>
<evidence type="ECO:0000256" key="2">
    <source>
        <dbReference type="ARBA" id="ARBA00022723"/>
    </source>
</evidence>
<feature type="compositionally biased region" description="Acidic residues" evidence="6">
    <location>
        <begin position="451"/>
        <end position="470"/>
    </location>
</feature>
<feature type="compositionally biased region" description="Low complexity" evidence="6">
    <location>
        <begin position="131"/>
        <end position="142"/>
    </location>
</feature>
<evidence type="ECO:0000256" key="4">
    <source>
        <dbReference type="ARBA" id="ARBA00022833"/>
    </source>
</evidence>
<feature type="compositionally biased region" description="Acidic residues" evidence="6">
    <location>
        <begin position="146"/>
        <end position="156"/>
    </location>
</feature>
<dbReference type="InterPro" id="IPR008615">
    <property type="entry name" value="FNIP"/>
</dbReference>
<dbReference type="PANTHER" id="PTHR32134:SF169">
    <property type="entry name" value="FNIP REPEAT-CONTAINING PROTEIN-RELATED"/>
    <property type="match status" value="1"/>
</dbReference>
<dbReference type="SUPFAM" id="SSF49879">
    <property type="entry name" value="SMAD/FHA domain"/>
    <property type="match status" value="1"/>
</dbReference>
<dbReference type="SUPFAM" id="SSF52141">
    <property type="entry name" value="Uracil-DNA glycosylase-like"/>
    <property type="match status" value="1"/>
</dbReference>
<dbReference type="InterPro" id="IPR001510">
    <property type="entry name" value="Znf_PARP"/>
</dbReference>
<feature type="compositionally biased region" description="Acidic residues" evidence="6">
    <location>
        <begin position="728"/>
        <end position="769"/>
    </location>
</feature>
<feature type="region of interest" description="Disordered" evidence="6">
    <location>
        <begin position="107"/>
        <end position="188"/>
    </location>
</feature>
<dbReference type="InterPro" id="IPR036895">
    <property type="entry name" value="Uracil-DNA_glycosylase-like_sf"/>
</dbReference>
<feature type="compositionally biased region" description="Basic and acidic residues" evidence="6">
    <location>
        <begin position="648"/>
        <end position="664"/>
    </location>
</feature>
<dbReference type="PANTHER" id="PTHR32134">
    <property type="entry name" value="FNIP REPEAT-CONTAINING PROTEIN"/>
    <property type="match status" value="1"/>
</dbReference>
<dbReference type="EMBL" id="GL883018">
    <property type="protein sequence ID" value="EGG18631.1"/>
    <property type="molecule type" value="Genomic_DNA"/>
</dbReference>
<organism evidence="8 9">
    <name type="scientific">Cavenderia fasciculata</name>
    <name type="common">Slime mold</name>
    <name type="synonym">Dictyostelium fasciculatum</name>
    <dbReference type="NCBI Taxonomy" id="261658"/>
    <lineage>
        <taxon>Eukaryota</taxon>
        <taxon>Amoebozoa</taxon>
        <taxon>Evosea</taxon>
        <taxon>Eumycetozoa</taxon>
        <taxon>Dictyostelia</taxon>
        <taxon>Acytosteliales</taxon>
        <taxon>Cavenderiaceae</taxon>
        <taxon>Cavenderia</taxon>
    </lineage>
</organism>
<evidence type="ECO:0000256" key="5">
    <source>
        <dbReference type="ARBA" id="ARBA00023242"/>
    </source>
</evidence>
<keyword evidence="2" id="KW-0479">Metal-binding</keyword>
<gene>
    <name evidence="8" type="ORF">DFA_04126</name>
</gene>
<dbReference type="InterPro" id="IPR008984">
    <property type="entry name" value="SMAD_FHA_dom_sf"/>
</dbReference>
<dbReference type="STRING" id="1054147.F4Q1D0"/>
<feature type="region of interest" description="Disordered" evidence="6">
    <location>
        <begin position="696"/>
        <end position="783"/>
    </location>
</feature>
<evidence type="ECO:0000256" key="6">
    <source>
        <dbReference type="SAM" id="MobiDB-lite"/>
    </source>
</evidence>
<dbReference type="Pfam" id="PF05725">
    <property type="entry name" value="FNIP"/>
    <property type="match status" value="4"/>
</dbReference>
<keyword evidence="4" id="KW-0862">Zinc</keyword>
<accession>F4Q1D0</accession>
<dbReference type="SMART" id="SM01336">
    <property type="entry name" value="zf-PARP"/>
    <property type="match status" value="1"/>
</dbReference>
<proteinExistence type="predicted"/>
<dbReference type="CDD" id="cd22671">
    <property type="entry name" value="FHA_APTX-like"/>
    <property type="match status" value="1"/>
</dbReference>
<dbReference type="GO" id="GO:0005634">
    <property type="term" value="C:nucleus"/>
    <property type="evidence" value="ECO:0007669"/>
    <property type="project" value="UniProtKB-SubCell"/>
</dbReference>
<dbReference type="RefSeq" id="XP_004366535.1">
    <property type="nucleotide sequence ID" value="XM_004366478.1"/>
</dbReference>
<evidence type="ECO:0000259" key="7">
    <source>
        <dbReference type="PROSITE" id="PS50064"/>
    </source>
</evidence>
<dbReference type="Gene3D" id="3.40.470.10">
    <property type="entry name" value="Uracil-DNA glycosylase-like domain"/>
    <property type="match status" value="1"/>
</dbReference>
<feature type="compositionally biased region" description="Low complexity" evidence="6">
    <location>
        <begin position="480"/>
        <end position="510"/>
    </location>
</feature>
<dbReference type="PROSITE" id="PS50064">
    <property type="entry name" value="ZF_PARP_2"/>
    <property type="match status" value="1"/>
</dbReference>
<dbReference type="AlphaFoldDB" id="F4Q1D0"/>
<sequence>MADRTFRVEYAKTARSSCKSTDCKANIPKDTVRIAKMYPSNRFDDDGVATDYFHSECFFRAQGRARKTSKRAEDIEDLEGFEELEKKDQAEIKDLLYKQKNGLLKKKGPKKFAATNSKKKGDSTSGDKKSSSSSSSKATVKKTYNFDDDELFDDSDDNNHHTSSKKKSTPPKDKDDHKPTKPSLTPQNLDIKSVLSKSWLQGLGGEKCADTLGLNEFLGKNRNSKYLPDNRYVFSSLNAVGSPINCKVVFLGQNPIAKRSSASGYAFCDQQSNSWKLDGRKTVINLVRAALMYKGVITKDDDIDTVRGVLREVDLPTDSAREWFKVVARQGVLWLNTQLTVTEDDEDDKKPHEQFWRPVIEEIIRTIFSTKIDAEDVKGVVFVIGGKHSHNWKSIIETIQSESMGVIPIEILETPNPILETFLSSNVLKQINDSLKSMDNSLIDWLPPSHDDDDEEDEDDHVDENQEEEQSTIKLESKSTKSNSQQQTSSPSTTSTTTTTTTSNNSHSSNDGGDKLIVANLIKEDGTKIPLYDGVETELGRTVLGIMDLAISRRQALITAKIVGARTIIEIVKLGINHLYIKENGSDDYSTVPFDTPAQLADGDVISFSNRKYALIVETIKNINSNNNTTSNNNNNSKSNKTDSSSSDNKKNNDNEKKNNEKKNNNISLGTIGKKKYNFDDDEEFARKLQDEENELAAKEEKKEDKKRKSTTKAPAKKQVKKKKKDEDEYDYDDDFIDEDDYLEDEGSDEDYVPPKDQDDDDDDFDSDFEPPKTRSSSKPKYSDDTLSLYDTCKGTRKKRLIELDHAYFDPDFKPLLALLNCYREITVHRSRYSYFLKVLSRYSEQEDMGPRLRSIVIRNDIDILSVAQLEQLEPLVFPQDIEELSIKGNVLINTKQQDYPSTITTFRFSLDSQCNELVIPASTIYLRLNTSFFSYKDCVIPPLVKELTLLQCNDKMPTPKFYPLSLTTLNLRYKLPRVSFSSAELNQASNITKLTFCQNSICYSDQFVPGDFPPNLEYLEMPYDFNRPLGQGLFPPTLTYLSFGYFFNKSITVDVLPNALQVLKFGSRFDSKIEVLPFDLKQLSFGTWFNQPISKNLLPFGLQHLTFGHLFNHSLDSTILPLSLVYLDVGDTYDHPITSTTFAKDSQLETLILGTAFASTIEDSSLPPSLKYLTIGSSFDKDLTYTNIPSTLVQLKLIGSKPSTLNIHNTIQLAHKKNNK</sequence>
<evidence type="ECO:0000256" key="1">
    <source>
        <dbReference type="ARBA" id="ARBA00004123"/>
    </source>
</evidence>
<dbReference type="Gene3D" id="2.60.200.20">
    <property type="match status" value="1"/>
</dbReference>
<evidence type="ECO:0000313" key="8">
    <source>
        <dbReference type="EMBL" id="EGG18631.1"/>
    </source>
</evidence>
<keyword evidence="5" id="KW-0539">Nucleus</keyword>
<keyword evidence="9" id="KW-1185">Reference proteome</keyword>
<dbReference type="InterPro" id="IPR036957">
    <property type="entry name" value="Znf_PARP_sf"/>
</dbReference>
<protein>
    <submittedName>
        <fullName evidence="8">SMAD/FHA domain-containing protein</fullName>
    </submittedName>
</protein>
<dbReference type="Pfam" id="PF00645">
    <property type="entry name" value="zf-PARP"/>
    <property type="match status" value="1"/>
</dbReference>
<name>F4Q1D0_CACFS</name>
<dbReference type="GO" id="GO:0008270">
    <property type="term" value="F:zinc ion binding"/>
    <property type="evidence" value="ECO:0007669"/>
    <property type="project" value="UniProtKB-KW"/>
</dbReference>
<dbReference type="Proteomes" id="UP000007797">
    <property type="component" value="Unassembled WGS sequence"/>
</dbReference>
<feature type="compositionally biased region" description="Basic and acidic residues" evidence="6">
    <location>
        <begin position="119"/>
        <end position="130"/>
    </location>
</feature>
<evidence type="ECO:0000313" key="9">
    <source>
        <dbReference type="Proteomes" id="UP000007797"/>
    </source>
</evidence>
<dbReference type="GeneID" id="14870343"/>
<reference evidence="9" key="1">
    <citation type="journal article" date="2011" name="Genome Res.">
        <title>Phylogeny-wide analysis of social amoeba genomes highlights ancient origins for complex intercellular communication.</title>
        <authorList>
            <person name="Heidel A.J."/>
            <person name="Lawal H.M."/>
            <person name="Felder M."/>
            <person name="Schilde C."/>
            <person name="Helps N.R."/>
            <person name="Tunggal B."/>
            <person name="Rivero F."/>
            <person name="John U."/>
            <person name="Schleicher M."/>
            <person name="Eichinger L."/>
            <person name="Platzer M."/>
            <person name="Noegel A.A."/>
            <person name="Schaap P."/>
            <person name="Gloeckner G."/>
        </authorList>
    </citation>
    <scope>NUCLEOTIDE SEQUENCE [LARGE SCALE GENOMIC DNA]</scope>
    <source>
        <strain evidence="9">SH3</strain>
    </source>
</reference>
<feature type="compositionally biased region" description="Basic residues" evidence="6">
    <location>
        <begin position="705"/>
        <end position="724"/>
    </location>
</feature>
<keyword evidence="3" id="KW-0863">Zinc-finger</keyword>
<dbReference type="KEGG" id="dfa:DFA_04126"/>
<dbReference type="GO" id="GO:0003677">
    <property type="term" value="F:DNA binding"/>
    <property type="evidence" value="ECO:0007669"/>
    <property type="project" value="InterPro"/>
</dbReference>
<feature type="region of interest" description="Disordered" evidence="6">
    <location>
        <begin position="442"/>
        <end position="513"/>
    </location>
</feature>
<dbReference type="SUPFAM" id="SSF52058">
    <property type="entry name" value="L domain-like"/>
    <property type="match status" value="1"/>
</dbReference>
<comment type="subcellular location">
    <subcellularLocation>
        <location evidence="1">Nucleus</location>
    </subcellularLocation>
</comment>
<feature type="region of interest" description="Disordered" evidence="6">
    <location>
        <begin position="624"/>
        <end position="673"/>
    </location>
</feature>
<feature type="domain" description="PARP-type" evidence="7">
    <location>
        <begin position="6"/>
        <end position="100"/>
    </location>
</feature>
<dbReference type="OrthoDB" id="21099at2759"/>
<evidence type="ECO:0000256" key="3">
    <source>
        <dbReference type="ARBA" id="ARBA00022771"/>
    </source>
</evidence>
<dbReference type="Gene3D" id="3.30.1740.10">
    <property type="entry name" value="Zinc finger, PARP-type"/>
    <property type="match status" value="1"/>
</dbReference>